<dbReference type="BioCyc" id="CAULO:CC2602-MONOMER"/>
<dbReference type="HOGENOM" id="CLU_1701074_0_0_5"/>
<evidence type="ECO:0000256" key="1">
    <source>
        <dbReference type="SAM" id="MobiDB-lite"/>
    </source>
</evidence>
<gene>
    <name evidence="2" type="ordered locus">CC_2602</name>
</gene>
<dbReference type="EnsemblBacteria" id="AAK24571">
    <property type="protein sequence ID" value="AAK24571"/>
    <property type="gene ID" value="CC_2602"/>
</dbReference>
<feature type="region of interest" description="Disordered" evidence="1">
    <location>
        <begin position="121"/>
        <end position="141"/>
    </location>
</feature>
<protein>
    <submittedName>
        <fullName evidence="2">Uncharacterized protein</fullName>
    </submittedName>
</protein>
<evidence type="ECO:0000313" key="3">
    <source>
        <dbReference type="Proteomes" id="UP000001816"/>
    </source>
</evidence>
<accession>Q9A562</accession>
<evidence type="ECO:0000313" key="2">
    <source>
        <dbReference type="EMBL" id="AAK24571.1"/>
    </source>
</evidence>
<feature type="compositionally biased region" description="Basic and acidic residues" evidence="1">
    <location>
        <begin position="77"/>
        <end position="88"/>
    </location>
</feature>
<dbReference type="AlphaFoldDB" id="Q9A562"/>
<feature type="compositionally biased region" description="Basic and acidic residues" evidence="1">
    <location>
        <begin position="1"/>
        <end position="41"/>
    </location>
</feature>
<dbReference type="PIR" id="G87571">
    <property type="entry name" value="G87571"/>
</dbReference>
<keyword evidence="3" id="KW-1185">Reference proteome</keyword>
<sequence>MKGEGRWSARREPARGGEAGGGRDRGDERAPGHVDHGDRRRPGLQRRLVGQVIGGIGDETEDGGVDQQALPTALAQRRQDRQNDDAGHVQQIEDHRWWHRRLFSQQLADARLVEPVDHLGQPDDVEDQHRQGGPDIGDGELDHWAVSAWTGRIR</sequence>
<name>Q9A562_CAUVC</name>
<proteinExistence type="predicted"/>
<dbReference type="KEGG" id="ccr:CC_2602"/>
<dbReference type="EMBL" id="AE005673">
    <property type="protein sequence ID" value="AAK24571.1"/>
    <property type="molecule type" value="Genomic_DNA"/>
</dbReference>
<feature type="region of interest" description="Disordered" evidence="1">
    <location>
        <begin position="1"/>
        <end position="88"/>
    </location>
</feature>
<feature type="compositionally biased region" description="Basic and acidic residues" evidence="1">
    <location>
        <begin position="121"/>
        <end position="132"/>
    </location>
</feature>
<dbReference type="Proteomes" id="UP000001816">
    <property type="component" value="Chromosome"/>
</dbReference>
<organism evidence="2 3">
    <name type="scientific">Caulobacter vibrioides (strain ATCC 19089 / CIP 103742 / CB 15)</name>
    <name type="common">Caulobacter crescentus</name>
    <dbReference type="NCBI Taxonomy" id="190650"/>
    <lineage>
        <taxon>Bacteria</taxon>
        <taxon>Pseudomonadati</taxon>
        <taxon>Pseudomonadota</taxon>
        <taxon>Alphaproteobacteria</taxon>
        <taxon>Caulobacterales</taxon>
        <taxon>Caulobacteraceae</taxon>
        <taxon>Caulobacter</taxon>
    </lineage>
</organism>
<reference evidence="2 3" key="1">
    <citation type="journal article" date="2001" name="Proc. Natl. Acad. Sci. U.S.A.">
        <title>Complete genome sequence of Caulobacter crescentus.</title>
        <authorList>
            <person name="Nierman W.C."/>
            <person name="Feldblyum T.V."/>
            <person name="Laub M.T."/>
            <person name="Paulsen I.T."/>
            <person name="Nelson K.E."/>
            <person name="Eisen J.A."/>
            <person name="Heidelberg J.F."/>
            <person name="Alley M.R."/>
            <person name="Ohta N."/>
            <person name="Maddock J.R."/>
            <person name="Potocka I."/>
            <person name="Nelson W.C."/>
            <person name="Newton A."/>
            <person name="Stephens C."/>
            <person name="Phadke N.D."/>
            <person name="Ely B."/>
            <person name="DeBoy R.T."/>
            <person name="Dodson R.J."/>
            <person name="Durkin A.S."/>
            <person name="Gwinn M.L."/>
            <person name="Haft D.H."/>
            <person name="Kolonay J.F."/>
            <person name="Smit J."/>
            <person name="Craven M.B."/>
            <person name="Khouri H."/>
            <person name="Shetty J."/>
            <person name="Berry K."/>
            <person name="Utterback T."/>
            <person name="Tran K."/>
            <person name="Wolf A."/>
            <person name="Vamathevan J."/>
            <person name="Ermolaeva M."/>
            <person name="White O."/>
            <person name="Salzberg S.L."/>
            <person name="Venter J.C."/>
            <person name="Shapiro L."/>
            <person name="Fraser C.M."/>
        </authorList>
    </citation>
    <scope>NUCLEOTIDE SEQUENCE [LARGE SCALE GENOMIC DNA]</scope>
    <source>
        <strain evidence="3">ATCC 19089 / CB15</strain>
    </source>
</reference>